<evidence type="ECO:0000313" key="2">
    <source>
        <dbReference type="EMBL" id="MPL73408.1"/>
    </source>
</evidence>
<dbReference type="Pfam" id="PF00041">
    <property type="entry name" value="fn3"/>
    <property type="match status" value="1"/>
</dbReference>
<dbReference type="SUPFAM" id="SSF49265">
    <property type="entry name" value="Fibronectin type III"/>
    <property type="match status" value="1"/>
</dbReference>
<dbReference type="CDD" id="cd00063">
    <property type="entry name" value="FN3"/>
    <property type="match status" value="2"/>
</dbReference>
<dbReference type="InterPro" id="IPR026444">
    <property type="entry name" value="Secre_tail"/>
</dbReference>
<dbReference type="SMART" id="SM00060">
    <property type="entry name" value="FN3"/>
    <property type="match status" value="2"/>
</dbReference>
<dbReference type="Pfam" id="PF18962">
    <property type="entry name" value="Por_Secre_tail"/>
    <property type="match status" value="1"/>
</dbReference>
<organism evidence="2">
    <name type="scientific">bioreactor metagenome</name>
    <dbReference type="NCBI Taxonomy" id="1076179"/>
    <lineage>
        <taxon>unclassified sequences</taxon>
        <taxon>metagenomes</taxon>
        <taxon>ecological metagenomes</taxon>
    </lineage>
</organism>
<sequence>MKKFIIIILFGCLFFGKAIAQPTVVMESITNVAYYGAKLNAKLTVSYGGWTVNGVGFIYDTIPMPVMRPGIQIKHVASTSKIDSIFTFDLNTNTTPSLFMISGKTYYVRAYARKSAGGNDTVWSAPMSVYIPYPTAPTLVMKPTTNIEMFKATLNAELDTNDIATIPSRGFLHSLTNPMPTIQSGIRTNVSGAIDTCPLIYSANIINLFSDTTYYVRAFLVYKYKNKTTNDTLYTDPINFRTHDACQVLPADVKVDSIDITTAIVSFVPAPYQTQWEIEYDFAGHTPGTGTSVIATNDTVLLVGLTGGTNYSVFVRAICANSFSQWTEIKTFTTLPPLCAPIYNLSGSNYTHSSAKVTWMPGSATQNRWEVRFGLFSQPLPNSGAIVEGDPLFVLIGLTPFTEYKVQVRALCGLYDSDWSEAYSFITLRQGLDDVQDVISKVEIFPNPTNGTIYFKDEKKEDVSKIEIWSSLGELIYKSNYLPETLTLEHYSKGLYLVKIYKEDKVQIEKIILN</sequence>
<dbReference type="EMBL" id="VSSQ01000072">
    <property type="protein sequence ID" value="MPL73408.1"/>
    <property type="molecule type" value="Genomic_DNA"/>
</dbReference>
<name>A0A644U2C4_9ZZZZ</name>
<dbReference type="NCBIfam" id="TIGR04183">
    <property type="entry name" value="Por_Secre_tail"/>
    <property type="match status" value="1"/>
</dbReference>
<accession>A0A644U2C4</accession>
<evidence type="ECO:0000259" key="1">
    <source>
        <dbReference type="PROSITE" id="PS50853"/>
    </source>
</evidence>
<dbReference type="PROSITE" id="PS50853">
    <property type="entry name" value="FN3"/>
    <property type="match status" value="2"/>
</dbReference>
<dbReference type="InterPro" id="IPR003961">
    <property type="entry name" value="FN3_dom"/>
</dbReference>
<dbReference type="InterPro" id="IPR013783">
    <property type="entry name" value="Ig-like_fold"/>
</dbReference>
<reference evidence="2" key="1">
    <citation type="submission" date="2019-08" db="EMBL/GenBank/DDBJ databases">
        <authorList>
            <person name="Kucharzyk K."/>
            <person name="Murdoch R.W."/>
            <person name="Higgins S."/>
            <person name="Loffler F."/>
        </authorList>
    </citation>
    <scope>NUCLEOTIDE SEQUENCE</scope>
</reference>
<dbReference type="InterPro" id="IPR036116">
    <property type="entry name" value="FN3_sf"/>
</dbReference>
<protein>
    <recommendedName>
        <fullName evidence="1">Fibronectin type-III domain-containing protein</fullName>
    </recommendedName>
</protein>
<dbReference type="AlphaFoldDB" id="A0A644U2C4"/>
<proteinExistence type="predicted"/>
<comment type="caution">
    <text evidence="2">The sequence shown here is derived from an EMBL/GenBank/DDBJ whole genome shotgun (WGS) entry which is preliminary data.</text>
</comment>
<gene>
    <name evidence="2" type="ORF">SDC9_19207</name>
</gene>
<feature type="domain" description="Fibronectin type-III" evidence="1">
    <location>
        <begin position="341"/>
        <end position="430"/>
    </location>
</feature>
<dbReference type="Gene3D" id="2.60.40.10">
    <property type="entry name" value="Immunoglobulins"/>
    <property type="match status" value="2"/>
</dbReference>
<feature type="domain" description="Fibronectin type-III" evidence="1">
    <location>
        <begin position="249"/>
        <end position="337"/>
    </location>
</feature>